<feature type="transmembrane region" description="Helical" evidence="1">
    <location>
        <begin position="67"/>
        <end position="90"/>
    </location>
</feature>
<dbReference type="Proteomes" id="UP000322315">
    <property type="component" value="Unassembled WGS sequence"/>
</dbReference>
<protein>
    <submittedName>
        <fullName evidence="2">DUF2254 domain-containing protein</fullName>
    </submittedName>
</protein>
<keyword evidence="1" id="KW-1133">Transmembrane helix</keyword>
<dbReference type="OrthoDB" id="2955631at2"/>
<name>A0A5M7ATC3_9FLAO</name>
<accession>A0A5M7ATC3</accession>
<proteinExistence type="predicted"/>
<evidence type="ECO:0000313" key="4">
    <source>
        <dbReference type="Proteomes" id="UP000315145"/>
    </source>
</evidence>
<dbReference type="EMBL" id="VMBF01000013">
    <property type="protein sequence ID" value="TSJ71918.1"/>
    <property type="molecule type" value="Genomic_DNA"/>
</dbReference>
<feature type="transmembrane region" description="Helical" evidence="1">
    <location>
        <begin position="144"/>
        <end position="164"/>
    </location>
</feature>
<reference evidence="2" key="3">
    <citation type="submission" date="2019-09" db="EMBL/GenBank/DDBJ databases">
        <authorList>
            <person name="Zhang D.-C."/>
        </authorList>
    </citation>
    <scope>NUCLEOTIDE SEQUENCE</scope>
    <source>
        <strain evidence="2">RU-4-M-4</strain>
    </source>
</reference>
<dbReference type="RefSeq" id="WP_144118135.1">
    <property type="nucleotide sequence ID" value="NZ_JACHGE010000012.1"/>
</dbReference>
<evidence type="ECO:0000313" key="5">
    <source>
        <dbReference type="Proteomes" id="UP000322315"/>
    </source>
</evidence>
<feature type="transmembrane region" description="Helical" evidence="1">
    <location>
        <begin position="111"/>
        <end position="132"/>
    </location>
</feature>
<dbReference type="InterPro" id="IPR018723">
    <property type="entry name" value="DUF2254_membrane"/>
</dbReference>
<dbReference type="Pfam" id="PF10011">
    <property type="entry name" value="DUF2254"/>
    <property type="match status" value="1"/>
</dbReference>
<evidence type="ECO:0000313" key="3">
    <source>
        <dbReference type="EMBL" id="TSJ71918.1"/>
    </source>
</evidence>
<keyword evidence="1" id="KW-0472">Membrane</keyword>
<evidence type="ECO:0000256" key="1">
    <source>
        <dbReference type="SAM" id="Phobius"/>
    </source>
</evidence>
<feature type="transmembrane region" description="Helical" evidence="1">
    <location>
        <begin position="20"/>
        <end position="40"/>
    </location>
</feature>
<dbReference type="Proteomes" id="UP000315145">
    <property type="component" value="Unassembled WGS sequence"/>
</dbReference>
<keyword evidence="4" id="KW-1185">Reference proteome</keyword>
<comment type="caution">
    <text evidence="2">The sequence shown here is derived from an EMBL/GenBank/DDBJ whole genome shotgun (WGS) entry which is preliminary data.</text>
</comment>
<reference evidence="2 5" key="1">
    <citation type="journal article" date="2015" name="Int. J. Syst. Evol. Microbiol.">
        <title>Algibacter amylolyticus sp. nov., isolated from intertidal sediment.</title>
        <authorList>
            <person name="Zhang D.C."/>
            <person name="Wu J."/>
            <person name="Neuner K."/>
            <person name="Yao J."/>
            <person name="Margesin R."/>
        </authorList>
    </citation>
    <scope>NUCLEOTIDE SEQUENCE [LARGE SCALE GENOMIC DNA]</scope>
    <source>
        <strain evidence="2 5">RU-4-M-4</strain>
    </source>
</reference>
<organism evidence="2 5">
    <name type="scientific">Algibacter amylolyticus</name>
    <dbReference type="NCBI Taxonomy" id="1608400"/>
    <lineage>
        <taxon>Bacteria</taxon>
        <taxon>Pseudomonadati</taxon>
        <taxon>Bacteroidota</taxon>
        <taxon>Flavobacteriia</taxon>
        <taxon>Flavobacteriales</taxon>
        <taxon>Flavobacteriaceae</taxon>
        <taxon>Algibacter</taxon>
    </lineage>
</organism>
<gene>
    <name evidence="2" type="ORF">F2B50_17030</name>
    <name evidence="3" type="ORF">FPF71_17030</name>
</gene>
<reference evidence="3 4" key="2">
    <citation type="submission" date="2019-07" db="EMBL/GenBank/DDBJ databases">
        <title>Algibacter marinivivus sp. nov., isolated from the surface of a marine red alga.</title>
        <authorList>
            <person name="Zhong X."/>
            <person name="Xu W."/>
            <person name="Zhang Y."/>
            <person name="Zhang Q."/>
            <person name="Du Z."/>
        </authorList>
    </citation>
    <scope>NUCLEOTIDE SEQUENCE [LARGE SCALE GENOMIC DNA]</scope>
    <source>
        <strain evidence="3 4">RU-4-M-4</strain>
    </source>
</reference>
<dbReference type="EMBL" id="VWRS01000013">
    <property type="protein sequence ID" value="KAA5820843.1"/>
    <property type="molecule type" value="Genomic_DNA"/>
</dbReference>
<evidence type="ECO:0000313" key="2">
    <source>
        <dbReference type="EMBL" id="KAA5820843.1"/>
    </source>
</evidence>
<sequence>MKDKALVLFRKLYRLKDKIAFYPALLAITGLVFTYLMIYLEERGISEYLLDVFPSLVINNTETARSLLTTFISGLISIMVFSFSMVMILLNQASSNFSPRLLPGLISNRRHQIVLGIYIATILYCIFILVYIEPDSDKYQLPGFAVLFSILFMVSCLAAFIYFIHSISQEIQINNIMDKIFNISKTRMLYLIDNEKYNKDDFAETDSWKAYNSRRSGYLQNVSAEKIAKIAKEKEAKIDIVVIKGLFISEKNTLFKCENELDDETLDRIHEHFDFSKSEFIEDNYVLAFKQITEVAVKAMSPGINDPGTALNAIDYLSQLFSLRIKKKDKSLSYIDDLAYVSMATVDFKDLIFQVMAELRTYCKHDVIIVEKLLTMLLHLKKMIGVENKTYQTIIDEEIDSLISDAEDAITNKRDINFIKSIS</sequence>
<keyword evidence="1" id="KW-0812">Transmembrane</keyword>
<dbReference type="AlphaFoldDB" id="A0A5M7ATC3"/>